<reference evidence="8" key="1">
    <citation type="submission" date="2022-11" db="UniProtKB">
        <authorList>
            <consortium name="EnsemblMetazoa"/>
        </authorList>
    </citation>
    <scope>IDENTIFICATION</scope>
</reference>
<name>A0A913YCN5_EXADI</name>
<dbReference type="EnsemblMetazoa" id="XM_028657259.1">
    <property type="protein sequence ID" value="XP_028513060.1"/>
    <property type="gene ID" value="LOC114574501"/>
</dbReference>
<dbReference type="PANTHER" id="PTHR16059">
    <property type="entry name" value="ANTHRAX TOXIN RECEPTOR"/>
    <property type="match status" value="1"/>
</dbReference>
<keyword evidence="4" id="KW-1133">Transmembrane helix</keyword>
<evidence type="ECO:0000256" key="3">
    <source>
        <dbReference type="ARBA" id="ARBA00022729"/>
    </source>
</evidence>
<evidence type="ECO:0000256" key="6">
    <source>
        <dbReference type="SAM" id="MobiDB-lite"/>
    </source>
</evidence>
<keyword evidence="3 7" id="KW-0732">Signal</keyword>
<keyword evidence="2" id="KW-0812">Transmembrane</keyword>
<keyword evidence="9" id="KW-1185">Reference proteome</keyword>
<evidence type="ECO:0000313" key="9">
    <source>
        <dbReference type="Proteomes" id="UP000887567"/>
    </source>
</evidence>
<feature type="signal peptide" evidence="7">
    <location>
        <begin position="1"/>
        <end position="25"/>
    </location>
</feature>
<proteinExistence type="predicted"/>
<protein>
    <submittedName>
        <fullName evidence="8">Uncharacterized protein</fullName>
    </submittedName>
</protein>
<feature type="region of interest" description="Disordered" evidence="6">
    <location>
        <begin position="204"/>
        <end position="235"/>
    </location>
</feature>
<dbReference type="PANTHER" id="PTHR16059:SF25">
    <property type="entry name" value="LYSOZYME"/>
    <property type="match status" value="1"/>
</dbReference>
<dbReference type="Proteomes" id="UP000887567">
    <property type="component" value="Unplaced"/>
</dbReference>
<dbReference type="KEGG" id="epa:114574501"/>
<sequence length="251" mass="28093">MAGNLLRIKFLICIVGLLTVDVVKSLNGTDSLNGTESLNGTDSYKKCNVYTERLGCYKDSVLPSRPLPELVFTDRDSTSPAYTGGFIDLKNWNLYMEDLRCRCAEESRAKGYKVFGLQFYGECWSGPKANETYFQNGESDQCVTHDLAHCTAAEEDCVGRDYTNFIYEIHETPVINHTHNVSQHVNMTHTLAKNITLAHHNHTLNITTTPKPPVIPTNPPTNPQPREVPGYVPPPGCQPSKYHIETIGYIK</sequence>
<dbReference type="AlphaFoldDB" id="A0A913YCN5"/>
<dbReference type="RefSeq" id="XP_028513060.1">
    <property type="nucleotide sequence ID" value="XM_028657259.1"/>
</dbReference>
<evidence type="ECO:0000313" key="8">
    <source>
        <dbReference type="EnsemblMetazoa" id="XP_028513060.1"/>
    </source>
</evidence>
<evidence type="ECO:0000256" key="4">
    <source>
        <dbReference type="ARBA" id="ARBA00022989"/>
    </source>
</evidence>
<feature type="compositionally biased region" description="Pro residues" evidence="6">
    <location>
        <begin position="210"/>
        <end position="223"/>
    </location>
</feature>
<evidence type="ECO:0000256" key="5">
    <source>
        <dbReference type="ARBA" id="ARBA00023136"/>
    </source>
</evidence>
<keyword evidence="5" id="KW-0472">Membrane</keyword>
<evidence type="ECO:0000256" key="2">
    <source>
        <dbReference type="ARBA" id="ARBA00022692"/>
    </source>
</evidence>
<accession>A0A913YCN5</accession>
<evidence type="ECO:0000256" key="7">
    <source>
        <dbReference type="SAM" id="SignalP"/>
    </source>
</evidence>
<evidence type="ECO:0000256" key="1">
    <source>
        <dbReference type="ARBA" id="ARBA00004167"/>
    </source>
</evidence>
<comment type="subcellular location">
    <subcellularLocation>
        <location evidence="1">Membrane</location>
        <topology evidence="1">Single-pass membrane protein</topology>
    </subcellularLocation>
</comment>
<dbReference type="GO" id="GO:0016020">
    <property type="term" value="C:membrane"/>
    <property type="evidence" value="ECO:0007669"/>
    <property type="project" value="UniProtKB-SubCell"/>
</dbReference>
<feature type="chain" id="PRO_5037824148" evidence="7">
    <location>
        <begin position="26"/>
        <end position="251"/>
    </location>
</feature>
<organism evidence="8 9">
    <name type="scientific">Exaiptasia diaphana</name>
    <name type="common">Tropical sea anemone</name>
    <name type="synonym">Aiptasia pulchella</name>
    <dbReference type="NCBI Taxonomy" id="2652724"/>
    <lineage>
        <taxon>Eukaryota</taxon>
        <taxon>Metazoa</taxon>
        <taxon>Cnidaria</taxon>
        <taxon>Anthozoa</taxon>
        <taxon>Hexacorallia</taxon>
        <taxon>Actiniaria</taxon>
        <taxon>Aiptasiidae</taxon>
        <taxon>Exaiptasia</taxon>
    </lineage>
</organism>
<dbReference type="OrthoDB" id="5986474at2759"/>
<dbReference type="GeneID" id="114574501"/>